<dbReference type="Pfam" id="PF00011">
    <property type="entry name" value="HSP20"/>
    <property type="match status" value="1"/>
</dbReference>
<feature type="compositionally biased region" description="Basic and acidic residues" evidence="4">
    <location>
        <begin position="34"/>
        <end position="43"/>
    </location>
</feature>
<name>A0AAV0Z9L7_VICFA</name>
<dbReference type="AlphaFoldDB" id="A0AAV0Z9L7"/>
<dbReference type="EMBL" id="OX451735">
    <property type="protein sequence ID" value="CAI8593973.1"/>
    <property type="molecule type" value="Genomic_DNA"/>
</dbReference>
<gene>
    <name evidence="6" type="ORF">VFH_I118000</name>
</gene>
<dbReference type="CDD" id="cd06464">
    <property type="entry name" value="ACD_sHsps-like"/>
    <property type="match status" value="1"/>
</dbReference>
<reference evidence="6 7" key="1">
    <citation type="submission" date="2023-01" db="EMBL/GenBank/DDBJ databases">
        <authorList>
            <person name="Kreplak J."/>
        </authorList>
    </citation>
    <scope>NUCLEOTIDE SEQUENCE [LARGE SCALE GENOMIC DNA]</scope>
</reference>
<keyword evidence="1" id="KW-0346">Stress response</keyword>
<evidence type="ECO:0000259" key="5">
    <source>
        <dbReference type="PROSITE" id="PS01031"/>
    </source>
</evidence>
<dbReference type="PROSITE" id="PS01031">
    <property type="entry name" value="SHSP"/>
    <property type="match status" value="1"/>
</dbReference>
<evidence type="ECO:0000256" key="4">
    <source>
        <dbReference type="SAM" id="MobiDB-lite"/>
    </source>
</evidence>
<proteinExistence type="inferred from homology"/>
<organism evidence="6 7">
    <name type="scientific">Vicia faba</name>
    <name type="common">Broad bean</name>
    <name type="synonym">Faba vulgaris</name>
    <dbReference type="NCBI Taxonomy" id="3906"/>
    <lineage>
        <taxon>Eukaryota</taxon>
        <taxon>Viridiplantae</taxon>
        <taxon>Streptophyta</taxon>
        <taxon>Embryophyta</taxon>
        <taxon>Tracheophyta</taxon>
        <taxon>Spermatophyta</taxon>
        <taxon>Magnoliopsida</taxon>
        <taxon>eudicotyledons</taxon>
        <taxon>Gunneridae</taxon>
        <taxon>Pentapetalae</taxon>
        <taxon>rosids</taxon>
        <taxon>fabids</taxon>
        <taxon>Fabales</taxon>
        <taxon>Fabaceae</taxon>
        <taxon>Papilionoideae</taxon>
        <taxon>50 kb inversion clade</taxon>
        <taxon>NPAAA clade</taxon>
        <taxon>Hologalegina</taxon>
        <taxon>IRL clade</taxon>
        <taxon>Fabeae</taxon>
        <taxon>Vicia</taxon>
    </lineage>
</organism>
<evidence type="ECO:0000256" key="1">
    <source>
        <dbReference type="ARBA" id="ARBA00023016"/>
    </source>
</evidence>
<dbReference type="Gene3D" id="2.60.40.790">
    <property type="match status" value="1"/>
</dbReference>
<evidence type="ECO:0000313" key="6">
    <source>
        <dbReference type="EMBL" id="CAI8593973.1"/>
    </source>
</evidence>
<dbReference type="InterPro" id="IPR008978">
    <property type="entry name" value="HSP20-like_chaperone"/>
</dbReference>
<keyword evidence="7" id="KW-1185">Reference proteome</keyword>
<evidence type="ECO:0000256" key="3">
    <source>
        <dbReference type="RuleBase" id="RU003616"/>
    </source>
</evidence>
<feature type="region of interest" description="Disordered" evidence="4">
    <location>
        <begin position="1"/>
        <end position="85"/>
    </location>
</feature>
<accession>A0AAV0Z9L7</accession>
<sequence length="210" mass="23593">MKKRHHPSYSSSSSEDYTSSSSEEDISVMRIAKINKDMKKPKPQENGNPNGKNFVIEQKPPTRIATPSEMKKPKPQEKGNPNTIIEQQPPIMIRSDNVDMSAANPVDVKVYADSYVYEMDMPGMKSGGEIKVEVEEDDYLVISGERKREEGVEYLRAERKVGKFMRRFVLPKNANTDAVSAVCQDGVLSVTLQKLPPPKNPRKTIQVIIA</sequence>
<feature type="compositionally biased region" description="Low complexity" evidence="4">
    <location>
        <begin position="8"/>
        <end position="21"/>
    </location>
</feature>
<dbReference type="Proteomes" id="UP001157006">
    <property type="component" value="Chromosome 1S"/>
</dbReference>
<dbReference type="InterPro" id="IPR031107">
    <property type="entry name" value="Small_HSP"/>
</dbReference>
<comment type="similarity">
    <text evidence="2 3">Belongs to the small heat shock protein (HSP20) family.</text>
</comment>
<dbReference type="PANTHER" id="PTHR11527">
    <property type="entry name" value="HEAT-SHOCK PROTEIN 20 FAMILY MEMBER"/>
    <property type="match status" value="1"/>
</dbReference>
<dbReference type="InterPro" id="IPR002068">
    <property type="entry name" value="A-crystallin/Hsp20_dom"/>
</dbReference>
<protein>
    <recommendedName>
        <fullName evidence="5">SHSP domain-containing protein</fullName>
    </recommendedName>
</protein>
<feature type="domain" description="SHSP" evidence="5">
    <location>
        <begin position="97"/>
        <end position="210"/>
    </location>
</feature>
<evidence type="ECO:0000313" key="7">
    <source>
        <dbReference type="Proteomes" id="UP001157006"/>
    </source>
</evidence>
<dbReference type="SUPFAM" id="SSF49764">
    <property type="entry name" value="HSP20-like chaperones"/>
    <property type="match status" value="1"/>
</dbReference>
<evidence type="ECO:0000256" key="2">
    <source>
        <dbReference type="PROSITE-ProRule" id="PRU00285"/>
    </source>
</evidence>